<sequence length="99" mass="11332">MDKFGNIVDVNVPVLFCFYADWHETSVQMNGVLKEIVTQLGNKVKVVKIDVDKNKELTKALKINGLPTIVIFNQRELVWRGEGFHSSNLLITELVKYLQ</sequence>
<dbReference type="RefSeq" id="WP_042006264.1">
    <property type="nucleotide sequence ID" value="NZ_CDOH01000159.1"/>
</dbReference>
<dbReference type="GO" id="GO:0005737">
    <property type="term" value="C:cytoplasm"/>
    <property type="evidence" value="ECO:0007669"/>
    <property type="project" value="TreeGrafter"/>
</dbReference>
<evidence type="ECO:0000313" key="2">
    <source>
        <dbReference type="EMBL" id="CEN48468.1"/>
    </source>
</evidence>
<dbReference type="PANTHER" id="PTHR45663:SF11">
    <property type="entry name" value="GEO12009P1"/>
    <property type="match status" value="1"/>
</dbReference>
<evidence type="ECO:0000313" key="3">
    <source>
        <dbReference type="EMBL" id="CEN51570.1"/>
    </source>
</evidence>
<evidence type="ECO:0000259" key="1">
    <source>
        <dbReference type="PROSITE" id="PS51352"/>
    </source>
</evidence>
<dbReference type="InterPro" id="IPR013766">
    <property type="entry name" value="Thioredoxin_domain"/>
</dbReference>
<dbReference type="Pfam" id="PF00085">
    <property type="entry name" value="Thioredoxin"/>
    <property type="match status" value="1"/>
</dbReference>
<organism evidence="3 4">
    <name type="scientific">Capnocytophaga canis</name>
    <dbReference type="NCBI Taxonomy" id="1848903"/>
    <lineage>
        <taxon>Bacteria</taxon>
        <taxon>Pseudomonadati</taxon>
        <taxon>Bacteroidota</taxon>
        <taxon>Flavobacteriia</taxon>
        <taxon>Flavobacteriales</taxon>
        <taxon>Flavobacteriaceae</taxon>
        <taxon>Capnocytophaga</taxon>
    </lineage>
</organism>
<dbReference type="InterPro" id="IPR036249">
    <property type="entry name" value="Thioredoxin-like_sf"/>
</dbReference>
<dbReference type="Gene3D" id="3.40.30.10">
    <property type="entry name" value="Glutaredoxin"/>
    <property type="match status" value="1"/>
</dbReference>
<keyword evidence="5" id="KW-1185">Reference proteome</keyword>
<dbReference type="SUPFAM" id="SSF52833">
    <property type="entry name" value="Thioredoxin-like"/>
    <property type="match status" value="1"/>
</dbReference>
<dbReference type="EMBL" id="CDOI01000173">
    <property type="protein sequence ID" value="CEN48468.1"/>
    <property type="molecule type" value="Genomic_DNA"/>
</dbReference>
<dbReference type="AlphaFoldDB" id="A0A0B7II51"/>
<dbReference type="STRING" id="1848903.CCAND38_60043"/>
<dbReference type="Proteomes" id="UP000045051">
    <property type="component" value="Unassembled WGS sequence"/>
</dbReference>
<accession>A0A0B7II51</accession>
<feature type="domain" description="Thioredoxin" evidence="1">
    <location>
        <begin position="1"/>
        <end position="99"/>
    </location>
</feature>
<dbReference type="CDD" id="cd02947">
    <property type="entry name" value="TRX_family"/>
    <property type="match status" value="1"/>
</dbReference>
<dbReference type="GO" id="GO:0015035">
    <property type="term" value="F:protein-disulfide reductase activity"/>
    <property type="evidence" value="ECO:0007669"/>
    <property type="project" value="TreeGrafter"/>
</dbReference>
<dbReference type="PROSITE" id="PS51352">
    <property type="entry name" value="THIOREDOXIN_2"/>
    <property type="match status" value="1"/>
</dbReference>
<gene>
    <name evidence="2" type="ORF">CCAND38_60043</name>
    <name evidence="3" type="ORF">CCAND93_170042</name>
</gene>
<evidence type="ECO:0000313" key="5">
    <source>
        <dbReference type="Proteomes" id="UP000045051"/>
    </source>
</evidence>
<dbReference type="OrthoDB" id="9790390at2"/>
<reference evidence="4 5" key="1">
    <citation type="submission" date="2015-01" db="EMBL/GenBank/DDBJ databases">
        <authorList>
            <person name="MANFREDI Pablo"/>
        </authorList>
    </citation>
    <scope>NUCLEOTIDE SEQUENCE [LARGE SCALE GENOMIC DNA]</scope>
    <source>
        <strain evidence="2 5">CcD38</strain>
        <strain evidence="3 4">CcD93</strain>
    </source>
</reference>
<dbReference type="PANTHER" id="PTHR45663">
    <property type="entry name" value="GEO12009P1"/>
    <property type="match status" value="1"/>
</dbReference>
<dbReference type="Proteomes" id="UP000038200">
    <property type="component" value="Unassembled WGS sequence"/>
</dbReference>
<proteinExistence type="predicted"/>
<protein>
    <submittedName>
        <fullName evidence="3">Thioredoxin domain protein</fullName>
    </submittedName>
</protein>
<dbReference type="EMBL" id="CDOL01000079">
    <property type="protein sequence ID" value="CEN51570.1"/>
    <property type="molecule type" value="Genomic_DNA"/>
</dbReference>
<name>A0A0B7II51_9FLAO</name>
<evidence type="ECO:0000313" key="4">
    <source>
        <dbReference type="Proteomes" id="UP000038200"/>
    </source>
</evidence>